<evidence type="ECO:0000313" key="3">
    <source>
        <dbReference type="EMBL" id="AQV93067.1"/>
    </source>
</evidence>
<dbReference type="RefSeq" id="WP_234824895.1">
    <property type="nucleotide sequence ID" value="NZ_CP017757.2"/>
</dbReference>
<reference evidence="4" key="1">
    <citation type="submission" date="2017-02" db="EMBL/GenBank/DDBJ databases">
        <title>Complete genome sequence of Cupriavidus necator strain NH9, a 3-chlorobenzoate degrader.</title>
        <authorList>
            <person name="Moriuchi R."/>
            <person name="Dohra H."/>
            <person name="Ogawa N."/>
        </authorList>
    </citation>
    <scope>NUCLEOTIDE SEQUENCE [LARGE SCALE GENOMIC DNA]</scope>
    <source>
        <strain evidence="4">NH9</strain>
    </source>
</reference>
<dbReference type="KEGG" id="cuh:BJN34_04045"/>
<evidence type="ECO:0000313" key="4">
    <source>
        <dbReference type="Proteomes" id="UP000189627"/>
    </source>
</evidence>
<evidence type="ECO:0000256" key="1">
    <source>
        <dbReference type="SAM" id="Phobius"/>
    </source>
</evidence>
<name>A0A1U9UKT8_CUPNE</name>
<organism evidence="3 4">
    <name type="scientific">Cupriavidus necator</name>
    <name type="common">Alcaligenes eutrophus</name>
    <name type="synonym">Ralstonia eutropha</name>
    <dbReference type="NCBI Taxonomy" id="106590"/>
    <lineage>
        <taxon>Bacteria</taxon>
        <taxon>Pseudomonadati</taxon>
        <taxon>Pseudomonadota</taxon>
        <taxon>Betaproteobacteria</taxon>
        <taxon>Burkholderiales</taxon>
        <taxon>Burkholderiaceae</taxon>
        <taxon>Cupriavidus</taxon>
    </lineage>
</organism>
<dbReference type="Pfam" id="PF07811">
    <property type="entry name" value="TadE"/>
    <property type="match status" value="1"/>
</dbReference>
<sequence>MKSRLNKGVAAVEFGLVLPLFVLLVFGIIEFSLILYDKAVITNASREAARAGITLKSPKLTTAEIKAVAINYCNNYLITFGSTTSPTASVPSGAGGSFGSPLTVSVSFSYSGLVLGKFVSALAGPLSLSATTVMNNE</sequence>
<dbReference type="Proteomes" id="UP000189627">
    <property type="component" value="Chromosome 1"/>
</dbReference>
<dbReference type="InterPro" id="IPR012495">
    <property type="entry name" value="TadE-like_dom"/>
</dbReference>
<feature type="transmembrane region" description="Helical" evidence="1">
    <location>
        <begin position="12"/>
        <end position="36"/>
    </location>
</feature>
<proteinExistence type="predicted"/>
<keyword evidence="1" id="KW-1133">Transmembrane helix</keyword>
<feature type="domain" description="TadE-like" evidence="2">
    <location>
        <begin position="8"/>
        <end position="50"/>
    </location>
</feature>
<gene>
    <name evidence="3" type="ORF">BJN34_04045</name>
</gene>
<dbReference type="AlphaFoldDB" id="A0A1U9UKT8"/>
<keyword evidence="1" id="KW-0812">Transmembrane</keyword>
<keyword evidence="1" id="KW-0472">Membrane</keyword>
<dbReference type="EMBL" id="CP017757">
    <property type="protein sequence ID" value="AQV93067.1"/>
    <property type="molecule type" value="Genomic_DNA"/>
</dbReference>
<protein>
    <submittedName>
        <fullName evidence="3">Pilus assembly protein TadE</fullName>
    </submittedName>
</protein>
<evidence type="ECO:0000259" key="2">
    <source>
        <dbReference type="Pfam" id="PF07811"/>
    </source>
</evidence>
<accession>A0A1U9UKT8</accession>